<dbReference type="PROSITE" id="PS00170">
    <property type="entry name" value="CSA_PPIASE_1"/>
    <property type="match status" value="1"/>
</dbReference>
<dbReference type="InterPro" id="IPR011990">
    <property type="entry name" value="TPR-like_helical_dom_sf"/>
</dbReference>
<dbReference type="PROSITE" id="PS50072">
    <property type="entry name" value="CSA_PPIASE_2"/>
    <property type="match status" value="1"/>
</dbReference>
<dbReference type="AlphaFoldDB" id="A0ABD0LAY9"/>
<comment type="caution">
    <text evidence="9">The sequence shown here is derived from an EMBL/GenBank/DDBJ whole genome shotgun (WGS) entry which is preliminary data.</text>
</comment>
<dbReference type="PANTHER" id="PTHR11071">
    <property type="entry name" value="PEPTIDYL-PROLYL CIS-TRANS ISOMERASE"/>
    <property type="match status" value="1"/>
</dbReference>
<evidence type="ECO:0000256" key="1">
    <source>
        <dbReference type="ARBA" id="ARBA00000971"/>
    </source>
</evidence>
<evidence type="ECO:0000256" key="5">
    <source>
        <dbReference type="ARBA" id="ARBA00023110"/>
    </source>
</evidence>
<dbReference type="EC" id="5.2.1.8" evidence="2"/>
<keyword evidence="5" id="KW-0697">Rotamase</keyword>
<evidence type="ECO:0000256" key="4">
    <source>
        <dbReference type="ARBA" id="ARBA00022803"/>
    </source>
</evidence>
<keyword evidence="4 7" id="KW-0802">TPR repeat</keyword>
<feature type="repeat" description="TPR" evidence="7">
    <location>
        <begin position="306"/>
        <end position="339"/>
    </location>
</feature>
<dbReference type="InterPro" id="IPR020892">
    <property type="entry name" value="Cyclophilin-type_PPIase_CS"/>
</dbReference>
<dbReference type="PROSITE" id="PS50005">
    <property type="entry name" value="TPR"/>
    <property type="match status" value="1"/>
</dbReference>
<dbReference type="InterPro" id="IPR019734">
    <property type="entry name" value="TPR_rpt"/>
</dbReference>
<dbReference type="EMBL" id="JACVVK020000067">
    <property type="protein sequence ID" value="KAK7496426.1"/>
    <property type="molecule type" value="Genomic_DNA"/>
</dbReference>
<proteinExistence type="predicted"/>
<dbReference type="InterPro" id="IPR029000">
    <property type="entry name" value="Cyclophilin-like_dom_sf"/>
</dbReference>
<dbReference type="GO" id="GO:0003755">
    <property type="term" value="F:peptidyl-prolyl cis-trans isomerase activity"/>
    <property type="evidence" value="ECO:0007669"/>
    <property type="project" value="UniProtKB-KW"/>
</dbReference>
<reference evidence="9 10" key="1">
    <citation type="journal article" date="2023" name="Sci. Data">
        <title>Genome assembly of the Korean intertidal mud-creeper Batillaria attramentaria.</title>
        <authorList>
            <person name="Patra A.K."/>
            <person name="Ho P.T."/>
            <person name="Jun S."/>
            <person name="Lee S.J."/>
            <person name="Kim Y."/>
            <person name="Won Y.J."/>
        </authorList>
    </citation>
    <scope>NUCLEOTIDE SEQUENCE [LARGE SCALE GENOMIC DNA]</scope>
    <source>
        <strain evidence="9">Wonlab-2016</strain>
    </source>
</reference>
<protein>
    <recommendedName>
        <fullName evidence="2">peptidylprolyl isomerase</fullName>
        <ecNumber evidence="2">5.2.1.8</ecNumber>
    </recommendedName>
</protein>
<dbReference type="SUPFAM" id="SSF48452">
    <property type="entry name" value="TPR-like"/>
    <property type="match status" value="1"/>
</dbReference>
<dbReference type="Proteomes" id="UP001519460">
    <property type="component" value="Unassembled WGS sequence"/>
</dbReference>
<dbReference type="SMART" id="SM00028">
    <property type="entry name" value="TPR"/>
    <property type="match status" value="3"/>
</dbReference>
<dbReference type="PRINTS" id="PR00153">
    <property type="entry name" value="CSAPPISMRASE"/>
</dbReference>
<dbReference type="Gene3D" id="1.25.40.10">
    <property type="entry name" value="Tetratricopeptide repeat domain"/>
    <property type="match status" value="1"/>
</dbReference>
<dbReference type="Gene3D" id="2.40.100.10">
    <property type="entry name" value="Cyclophilin-like"/>
    <property type="match status" value="1"/>
</dbReference>
<comment type="catalytic activity">
    <reaction evidence="1">
        <text>[protein]-peptidylproline (omega=180) = [protein]-peptidylproline (omega=0)</text>
        <dbReference type="Rhea" id="RHEA:16237"/>
        <dbReference type="Rhea" id="RHEA-COMP:10747"/>
        <dbReference type="Rhea" id="RHEA-COMP:10748"/>
        <dbReference type="ChEBI" id="CHEBI:83833"/>
        <dbReference type="ChEBI" id="CHEBI:83834"/>
        <dbReference type="EC" id="5.2.1.8"/>
    </reaction>
</comment>
<dbReference type="Pfam" id="PF00160">
    <property type="entry name" value="Pro_isomerase"/>
    <property type="match status" value="1"/>
</dbReference>
<dbReference type="Pfam" id="PF14559">
    <property type="entry name" value="TPR_19"/>
    <property type="match status" value="1"/>
</dbReference>
<dbReference type="SUPFAM" id="SSF50891">
    <property type="entry name" value="Cyclophilin-like"/>
    <property type="match status" value="1"/>
</dbReference>
<evidence type="ECO:0000256" key="6">
    <source>
        <dbReference type="ARBA" id="ARBA00023235"/>
    </source>
</evidence>
<evidence type="ECO:0000259" key="8">
    <source>
        <dbReference type="PROSITE" id="PS50072"/>
    </source>
</evidence>
<organism evidence="9 10">
    <name type="scientific">Batillaria attramentaria</name>
    <dbReference type="NCBI Taxonomy" id="370345"/>
    <lineage>
        <taxon>Eukaryota</taxon>
        <taxon>Metazoa</taxon>
        <taxon>Spiralia</taxon>
        <taxon>Lophotrochozoa</taxon>
        <taxon>Mollusca</taxon>
        <taxon>Gastropoda</taxon>
        <taxon>Caenogastropoda</taxon>
        <taxon>Sorbeoconcha</taxon>
        <taxon>Cerithioidea</taxon>
        <taxon>Batillariidae</taxon>
        <taxon>Batillaria</taxon>
    </lineage>
</organism>
<name>A0ABD0LAY9_9CAEN</name>
<keyword evidence="6" id="KW-0413">Isomerase</keyword>
<dbReference type="FunFam" id="1.25.40.10:FF:000029">
    <property type="entry name" value="peptidyl-prolyl cis-trans isomerase D"/>
    <property type="match status" value="1"/>
</dbReference>
<evidence type="ECO:0000313" key="10">
    <source>
        <dbReference type="Proteomes" id="UP001519460"/>
    </source>
</evidence>
<keyword evidence="3" id="KW-0677">Repeat</keyword>
<dbReference type="FunFam" id="2.40.100.10:FF:000022">
    <property type="entry name" value="Peptidyl-prolyl cis-trans isomerase CYP95"/>
    <property type="match status" value="1"/>
</dbReference>
<gene>
    <name evidence="9" type="ORF">BaRGS_00012348</name>
</gene>
<dbReference type="PANTHER" id="PTHR11071:SF561">
    <property type="entry name" value="PEPTIDYL-PROLYL CIS-TRANS ISOMERASE D-RELATED"/>
    <property type="match status" value="1"/>
</dbReference>
<accession>A0ABD0LAY9</accession>
<evidence type="ECO:0000256" key="3">
    <source>
        <dbReference type="ARBA" id="ARBA00022737"/>
    </source>
</evidence>
<keyword evidence="10" id="KW-1185">Reference proteome</keyword>
<dbReference type="InterPro" id="IPR002130">
    <property type="entry name" value="Cyclophilin-type_PPIase_dom"/>
</dbReference>
<sequence length="369" mass="41627">MAPKGNTLCYFDVTIGGEDVGRIVFELFTDILPKTSENFRCLCTGEKGTGSSEKVVLHYKGCTFHRIVKNFIVQGGDFTDGNGVGGESIYGKRFDDEGFTVKHDKAGLLSMANCGPNGNGSQFFITTVPTPHLDKRHVVFGKVIAGMNTVRALEDVEMEENQETPKVKCVIKDCGELPADFDPSTVDKPDELGDAYYDNPEDGPIKFIEENKELVKNIVKEVKEFGNTLFKAQKYKQAKKKYRKARRYLEKLHHELKITGEEEKTWEKELLIPLSLNVAACDLKLGLLDEALDYCGEVLYADPENAKAMFRSGQAQKEKKEWVQAEEWFRKALERSPEDSAIKREMELVQTKIAKRNSSGRSPLEKMFK</sequence>
<evidence type="ECO:0000256" key="7">
    <source>
        <dbReference type="PROSITE-ProRule" id="PRU00339"/>
    </source>
</evidence>
<feature type="domain" description="PPIase cyclophilin-type" evidence="8">
    <location>
        <begin position="10"/>
        <end position="176"/>
    </location>
</feature>
<evidence type="ECO:0000256" key="2">
    <source>
        <dbReference type="ARBA" id="ARBA00013194"/>
    </source>
</evidence>
<evidence type="ECO:0000313" key="9">
    <source>
        <dbReference type="EMBL" id="KAK7496426.1"/>
    </source>
</evidence>